<keyword evidence="3" id="KW-1185">Reference proteome</keyword>
<reference evidence="2 3" key="1">
    <citation type="submission" date="2015-12" db="EMBL/GenBank/DDBJ databases">
        <title>Draft genome sequence of Streptomyces silvensis ATCC 53525, a producer of novel hormone antagonists.</title>
        <authorList>
            <person name="Johnston C.W."/>
            <person name="Li Y."/>
            <person name="Magarvey N.A."/>
        </authorList>
    </citation>
    <scope>NUCLEOTIDE SEQUENCE [LARGE SCALE GENOMIC DNA]</scope>
    <source>
        <strain evidence="2 3">ATCC 53525</strain>
    </source>
</reference>
<dbReference type="EMBL" id="LOCL01000073">
    <property type="protein sequence ID" value="KUF13578.1"/>
    <property type="molecule type" value="Genomic_DNA"/>
</dbReference>
<dbReference type="AlphaFoldDB" id="A0A0W7WSK4"/>
<dbReference type="PROSITE" id="PS51318">
    <property type="entry name" value="TAT"/>
    <property type="match status" value="1"/>
</dbReference>
<organism evidence="2 3">
    <name type="scientific">Streptomyces silvensis</name>
    <dbReference type="NCBI Taxonomy" id="1765722"/>
    <lineage>
        <taxon>Bacteria</taxon>
        <taxon>Bacillati</taxon>
        <taxon>Actinomycetota</taxon>
        <taxon>Actinomycetes</taxon>
        <taxon>Kitasatosporales</taxon>
        <taxon>Streptomycetaceae</taxon>
        <taxon>Streptomyces</taxon>
    </lineage>
</organism>
<evidence type="ECO:0000313" key="2">
    <source>
        <dbReference type="EMBL" id="KUF13578.1"/>
    </source>
</evidence>
<gene>
    <name evidence="2" type="ORF">AT728_34575</name>
</gene>
<feature type="signal peptide" evidence="1">
    <location>
        <begin position="1"/>
        <end position="31"/>
    </location>
</feature>
<dbReference type="InterPro" id="IPR006311">
    <property type="entry name" value="TAT_signal"/>
</dbReference>
<evidence type="ECO:0000313" key="3">
    <source>
        <dbReference type="Proteomes" id="UP000054804"/>
    </source>
</evidence>
<dbReference type="RefSeq" id="WP_058852125.1">
    <property type="nucleotide sequence ID" value="NZ_LOCL01000073.1"/>
</dbReference>
<dbReference type="Proteomes" id="UP000054804">
    <property type="component" value="Unassembled WGS sequence"/>
</dbReference>
<accession>A0A0W7WSK4</accession>
<feature type="chain" id="PRO_5006936644" evidence="1">
    <location>
        <begin position="32"/>
        <end position="121"/>
    </location>
</feature>
<comment type="caution">
    <text evidence="2">The sequence shown here is derived from an EMBL/GenBank/DDBJ whole genome shotgun (WGS) entry which is preliminary data.</text>
</comment>
<keyword evidence="1" id="KW-0732">Signal</keyword>
<name>A0A0W7WSK4_9ACTN</name>
<dbReference type="OrthoDB" id="9989107at2"/>
<sequence>MAHRSRRFLAAGAVLAAATSAAVTGAPPAQAATTTYCSTSTTVILRPTGGGYLFPYLRAPAAGCNFVDSGAPYHFTIGKATSTVITGGGQSFTYTFDNLKTQCTAAGTDGAYVGASGCFTP</sequence>
<proteinExistence type="predicted"/>
<evidence type="ECO:0000256" key="1">
    <source>
        <dbReference type="SAM" id="SignalP"/>
    </source>
</evidence>
<protein>
    <submittedName>
        <fullName evidence="2">Uncharacterized protein</fullName>
    </submittedName>
</protein>